<evidence type="ECO:0000256" key="5">
    <source>
        <dbReference type="ARBA" id="ARBA00022840"/>
    </source>
</evidence>
<protein>
    <recommendedName>
        <fullName evidence="9">Holliday junction branch migration complex subunit RuvB</fullName>
        <ecNumber evidence="9">3.6.4.-</ecNumber>
    </recommendedName>
</protein>
<dbReference type="PANTHER" id="PTHR42848:SF1">
    <property type="entry name" value="HOLLIDAY JUNCTION BRANCH MIGRATION COMPLEX SUBUNIT RUVB"/>
    <property type="match status" value="1"/>
</dbReference>
<dbReference type="InterPro" id="IPR003593">
    <property type="entry name" value="AAA+_ATPase"/>
</dbReference>
<feature type="region of interest" description="Head domain (RuvB-H)" evidence="9">
    <location>
        <begin position="255"/>
        <end position="338"/>
    </location>
</feature>
<feature type="binding site" evidence="9">
    <location>
        <position position="218"/>
    </location>
    <ligand>
        <name>ATP</name>
        <dbReference type="ChEBI" id="CHEBI:30616"/>
    </ligand>
</feature>
<comment type="similarity">
    <text evidence="9">Belongs to the RuvB family.</text>
</comment>
<feature type="binding site" evidence="9">
    <location>
        <position position="21"/>
    </location>
    <ligand>
        <name>ATP</name>
        <dbReference type="ChEBI" id="CHEBI:30616"/>
    </ligand>
</feature>
<feature type="binding site" evidence="9">
    <location>
        <position position="67"/>
    </location>
    <ligand>
        <name>ATP</name>
        <dbReference type="ChEBI" id="CHEBI:30616"/>
    </ligand>
</feature>
<feature type="binding site" evidence="9">
    <location>
        <position position="181"/>
    </location>
    <ligand>
        <name>ATP</name>
        <dbReference type="ChEBI" id="CHEBI:30616"/>
    </ligand>
</feature>
<feature type="binding site" evidence="9">
    <location>
        <position position="66"/>
    </location>
    <ligand>
        <name>ATP</name>
        <dbReference type="ChEBI" id="CHEBI:30616"/>
    </ligand>
</feature>
<evidence type="ECO:0000256" key="8">
    <source>
        <dbReference type="ARBA" id="ARBA00023204"/>
    </source>
</evidence>
<feature type="binding site" evidence="9">
    <location>
        <position position="171"/>
    </location>
    <ligand>
        <name>ATP</name>
        <dbReference type="ChEBI" id="CHEBI:30616"/>
    </ligand>
</feature>
<keyword evidence="7 9" id="KW-0233">DNA recombination</keyword>
<evidence type="ECO:0000256" key="4">
    <source>
        <dbReference type="ARBA" id="ARBA00022801"/>
    </source>
</evidence>
<evidence type="ECO:0000256" key="1">
    <source>
        <dbReference type="ARBA" id="ARBA00022490"/>
    </source>
</evidence>
<proteinExistence type="inferred from homology"/>
<evidence type="ECO:0000313" key="12">
    <source>
        <dbReference type="EMBL" id="MBO8414131.1"/>
    </source>
</evidence>
<dbReference type="EC" id="3.6.4.-" evidence="9"/>
<dbReference type="GO" id="GO:0048476">
    <property type="term" value="C:Holliday junction resolvase complex"/>
    <property type="evidence" value="ECO:0007669"/>
    <property type="project" value="UniProtKB-UniRule"/>
</dbReference>
<dbReference type="Pfam" id="PF17864">
    <property type="entry name" value="AAA_lid_4"/>
    <property type="match status" value="1"/>
</dbReference>
<name>A0A9D9D5A0_9BACL</name>
<comment type="catalytic activity">
    <reaction evidence="9">
        <text>ATP + H2O = ADP + phosphate + H(+)</text>
        <dbReference type="Rhea" id="RHEA:13065"/>
        <dbReference type="ChEBI" id="CHEBI:15377"/>
        <dbReference type="ChEBI" id="CHEBI:15378"/>
        <dbReference type="ChEBI" id="CHEBI:30616"/>
        <dbReference type="ChEBI" id="CHEBI:43474"/>
        <dbReference type="ChEBI" id="CHEBI:456216"/>
    </reaction>
</comment>
<dbReference type="EMBL" id="JADING010000043">
    <property type="protein sequence ID" value="MBO8414131.1"/>
    <property type="molecule type" value="Genomic_DNA"/>
</dbReference>
<keyword evidence="5 9" id="KW-0067">ATP-binding</keyword>
<dbReference type="SUPFAM" id="SSF46785">
    <property type="entry name" value="Winged helix' DNA-binding domain"/>
    <property type="match status" value="1"/>
</dbReference>
<feature type="domain" description="AAA+ ATPase" evidence="11">
    <location>
        <begin position="51"/>
        <end position="182"/>
    </location>
</feature>
<dbReference type="Pfam" id="PF05491">
    <property type="entry name" value="WHD_RuvB"/>
    <property type="match status" value="1"/>
</dbReference>
<evidence type="ECO:0000313" key="13">
    <source>
        <dbReference type="Proteomes" id="UP000823629"/>
    </source>
</evidence>
<dbReference type="NCBIfam" id="NF000868">
    <property type="entry name" value="PRK00080.1"/>
    <property type="match status" value="1"/>
</dbReference>
<dbReference type="GO" id="GO:0005524">
    <property type="term" value="F:ATP binding"/>
    <property type="evidence" value="ECO:0007669"/>
    <property type="project" value="UniProtKB-UniRule"/>
</dbReference>
<comment type="domain">
    <text evidence="9">Has 3 domains, the large (RuvB-L) and small ATPase (RuvB-S) domains and the C-terminal head (RuvB-H) domain. The head domain binds DNA, while the ATPase domains jointly bind ATP, ADP or are empty depending on the state of the subunit in the translocation cycle. During a single DNA translocation step the structure of each domain remains the same, but their relative positions change.</text>
</comment>
<dbReference type="InterPro" id="IPR036388">
    <property type="entry name" value="WH-like_DNA-bd_sf"/>
</dbReference>
<dbReference type="NCBIfam" id="TIGR00635">
    <property type="entry name" value="ruvB"/>
    <property type="match status" value="1"/>
</dbReference>
<evidence type="ECO:0000256" key="2">
    <source>
        <dbReference type="ARBA" id="ARBA00022741"/>
    </source>
</evidence>
<comment type="caution">
    <text evidence="12">The sequence shown here is derived from an EMBL/GenBank/DDBJ whole genome shotgun (WGS) entry which is preliminary data.</text>
</comment>
<dbReference type="InterPro" id="IPR036390">
    <property type="entry name" value="WH_DNA-bd_sf"/>
</dbReference>
<dbReference type="Pfam" id="PF05496">
    <property type="entry name" value="RuvB_N"/>
    <property type="match status" value="1"/>
</dbReference>
<feature type="binding site" evidence="9">
    <location>
        <position position="310"/>
    </location>
    <ligand>
        <name>DNA</name>
        <dbReference type="ChEBI" id="CHEBI:16991"/>
    </ligand>
</feature>
<dbReference type="SUPFAM" id="SSF52540">
    <property type="entry name" value="P-loop containing nucleoside triphosphate hydrolases"/>
    <property type="match status" value="1"/>
</dbReference>
<dbReference type="GO" id="GO:0005737">
    <property type="term" value="C:cytoplasm"/>
    <property type="evidence" value="ECO:0007669"/>
    <property type="project" value="UniProtKB-SubCell"/>
</dbReference>
<keyword evidence="12" id="KW-0347">Helicase</keyword>
<feature type="binding site" evidence="9">
    <location>
        <position position="65"/>
    </location>
    <ligand>
        <name>ATP</name>
        <dbReference type="ChEBI" id="CHEBI:30616"/>
    </ligand>
</feature>
<dbReference type="Gene3D" id="1.10.10.10">
    <property type="entry name" value="Winged helix-like DNA-binding domain superfamily/Winged helix DNA-binding domain"/>
    <property type="match status" value="1"/>
</dbReference>
<accession>A0A9D9D5A0</accession>
<reference evidence="12" key="2">
    <citation type="journal article" date="2021" name="PeerJ">
        <title>Extensive microbial diversity within the chicken gut microbiome revealed by metagenomics and culture.</title>
        <authorList>
            <person name="Gilroy R."/>
            <person name="Ravi A."/>
            <person name="Getino M."/>
            <person name="Pursley I."/>
            <person name="Horton D.L."/>
            <person name="Alikhan N.F."/>
            <person name="Baker D."/>
            <person name="Gharbi K."/>
            <person name="Hall N."/>
            <person name="Watson M."/>
            <person name="Adriaenssens E.M."/>
            <person name="Foster-Nyarko E."/>
            <person name="Jarju S."/>
            <person name="Secka A."/>
            <person name="Antonio M."/>
            <person name="Oren A."/>
            <person name="Chaudhuri R.R."/>
            <person name="La Ragione R."/>
            <person name="Hildebrand F."/>
            <person name="Pallen M.J."/>
        </authorList>
    </citation>
    <scope>NUCLEOTIDE SEQUENCE</scope>
    <source>
        <strain evidence="12">1748</strain>
    </source>
</reference>
<dbReference type="GO" id="GO:0009378">
    <property type="term" value="F:four-way junction helicase activity"/>
    <property type="evidence" value="ECO:0007669"/>
    <property type="project" value="InterPro"/>
</dbReference>
<feature type="region of interest" description="Small ATPAse domain (RuvB-S)" evidence="9">
    <location>
        <begin position="182"/>
        <end position="252"/>
    </location>
</feature>
<feature type="region of interest" description="Disordered" evidence="10">
    <location>
        <begin position="1"/>
        <end position="21"/>
    </location>
</feature>
<dbReference type="HAMAP" id="MF_00016">
    <property type="entry name" value="DNA_HJ_migration_RuvB"/>
    <property type="match status" value="1"/>
</dbReference>
<dbReference type="AlphaFoldDB" id="A0A9D9D5A0"/>
<dbReference type="InterPro" id="IPR041445">
    <property type="entry name" value="AAA_lid_4"/>
</dbReference>
<keyword evidence="1 9" id="KW-0963">Cytoplasm</keyword>
<feature type="binding site" evidence="9">
    <location>
        <position position="66"/>
    </location>
    <ligand>
        <name>Mg(2+)</name>
        <dbReference type="ChEBI" id="CHEBI:18420"/>
    </ligand>
</feature>
<comment type="caution">
    <text evidence="9">Lacks conserved residue(s) required for the propagation of feature annotation.</text>
</comment>
<sequence length="338" mass="38123">MNREFDELEREDEKEFEDSIRPQSLDEYVGQEKIKNTFRIYIDAALKRNEPLDHVLLYGPPGLGKTSLAYIIANEMKTSLKLVSGPSLERIGDLASILSSLNPGDVLFVDEIHRIPSNVEEVLYSAMEDFVLSIVIGKDSQSRSINVNLPPFTLVGATTKAGSLSSPLRDRFGISGHFEYYSENELMEIISRTAKVLSFPITSQAAYLIASRARGTPRIANRLYKRVRDYATYRGVNIIEDYIAIQALEALGIDELGLDNIDRKYLLTLIDRYNGRPTGLNNIAIAIGEDALNLEDVYEPYLVKIGLLNRTSRGRVATMKAYKHLGKMDKYKNQDEIY</sequence>
<feature type="region of interest" description="Large ATPase domain (RuvB-L)" evidence="9">
    <location>
        <begin position="1"/>
        <end position="181"/>
    </location>
</feature>
<comment type="subunit">
    <text evidence="9">Homohexamer. Forms an RuvA(8)-RuvB(12)-Holliday junction (HJ) complex. HJ DNA is sandwiched between 2 RuvA tetramers; dsDNA enters through RuvA and exits via RuvB. An RuvB hexamer assembles on each DNA strand where it exits the tetramer. Each RuvB hexamer is contacted by two RuvA subunits (via domain III) on 2 adjacent RuvB subunits; this complex drives branch migration. In the full resolvosome a probable DNA-RuvA(4)-RuvB(12)-RuvC(2) complex forms which resolves the HJ.</text>
</comment>
<comment type="subcellular location">
    <subcellularLocation>
        <location evidence="9">Cytoplasm</location>
    </subcellularLocation>
</comment>
<dbReference type="GO" id="GO:0006281">
    <property type="term" value="P:DNA repair"/>
    <property type="evidence" value="ECO:0007669"/>
    <property type="project" value="UniProtKB-UniRule"/>
</dbReference>
<keyword evidence="8 9" id="KW-0234">DNA repair</keyword>
<feature type="binding site" evidence="9">
    <location>
        <position position="20"/>
    </location>
    <ligand>
        <name>ATP</name>
        <dbReference type="ChEBI" id="CHEBI:30616"/>
    </ligand>
</feature>
<comment type="function">
    <text evidence="9">The RuvA-RuvB-RuvC complex processes Holliday junction (HJ) DNA during genetic recombination and DNA repair, while the RuvA-RuvB complex plays an important role in the rescue of blocked DNA replication forks via replication fork reversal (RFR). RuvA specifically binds to HJ cruciform DNA, conferring on it an open structure. The RuvB hexamer acts as an ATP-dependent pump, pulling dsDNA into and through the RuvAB complex. RuvB forms 2 homohexamers on either side of HJ DNA bound by 1 or 2 RuvA tetramers; 4 subunits per hexamer contact DNA at a time. Coordinated motions by a converter formed by DNA-disengaged RuvB subunits stimulates ATP hydrolysis and nucleotide exchange. Immobilization of the converter enables RuvB to convert the ATP-contained energy into a lever motion, pulling 2 nucleotides of DNA out of the RuvA tetramer per ATP hydrolyzed, thus driving DNA branch migration. The RuvB motors rotate together with the DNA substrate, which together with the progressing nucleotide cycle form the mechanistic basis for DNA recombination by continuous HJ branch migration. Branch migration allows RuvC to scan DNA until it finds its consensus sequence, where it cleaves and resolves cruciform DNA.</text>
</comment>
<evidence type="ECO:0000256" key="10">
    <source>
        <dbReference type="SAM" id="MobiDB-lite"/>
    </source>
</evidence>
<feature type="binding site" evidence="9">
    <location>
        <begin position="128"/>
        <end position="130"/>
    </location>
    <ligand>
        <name>ATP</name>
        <dbReference type="ChEBI" id="CHEBI:30616"/>
    </ligand>
</feature>
<dbReference type="SMART" id="SM00382">
    <property type="entry name" value="AAA"/>
    <property type="match status" value="1"/>
</dbReference>
<keyword evidence="3 9" id="KW-0227">DNA damage</keyword>
<dbReference type="InterPro" id="IPR027417">
    <property type="entry name" value="P-loop_NTPase"/>
</dbReference>
<dbReference type="InterPro" id="IPR008823">
    <property type="entry name" value="RuvB_wg_C"/>
</dbReference>
<evidence type="ECO:0000259" key="11">
    <source>
        <dbReference type="SMART" id="SM00382"/>
    </source>
</evidence>
<keyword evidence="4 9" id="KW-0378">Hydrolase</keyword>
<feature type="binding site" evidence="9">
    <location>
        <position position="315"/>
    </location>
    <ligand>
        <name>DNA</name>
        <dbReference type="ChEBI" id="CHEBI:16991"/>
    </ligand>
</feature>
<organism evidence="12 13">
    <name type="scientific">Candidatus Scatoplasma merdavium</name>
    <dbReference type="NCBI Taxonomy" id="2840932"/>
    <lineage>
        <taxon>Bacteria</taxon>
        <taxon>Bacillati</taxon>
        <taxon>Bacillota</taxon>
        <taxon>Bacilli</taxon>
        <taxon>Bacillales</taxon>
        <taxon>Candidatus Scatoplasma</taxon>
    </lineage>
</organism>
<feature type="compositionally biased region" description="Basic and acidic residues" evidence="10">
    <location>
        <begin position="1"/>
        <end position="20"/>
    </location>
</feature>
<evidence type="ECO:0000256" key="7">
    <source>
        <dbReference type="ARBA" id="ARBA00023172"/>
    </source>
</evidence>
<dbReference type="CDD" id="cd00009">
    <property type="entry name" value="AAA"/>
    <property type="match status" value="1"/>
</dbReference>
<evidence type="ECO:0000256" key="3">
    <source>
        <dbReference type="ARBA" id="ARBA00022763"/>
    </source>
</evidence>
<keyword evidence="6 9" id="KW-0238">DNA-binding</keyword>
<reference evidence="12" key="1">
    <citation type="submission" date="2020-10" db="EMBL/GenBank/DDBJ databases">
        <authorList>
            <person name="Gilroy R."/>
        </authorList>
    </citation>
    <scope>NUCLEOTIDE SEQUENCE</scope>
    <source>
        <strain evidence="12">1748</strain>
    </source>
</reference>
<dbReference type="Gene3D" id="3.40.50.300">
    <property type="entry name" value="P-loop containing nucleotide triphosphate hydrolases"/>
    <property type="match status" value="1"/>
</dbReference>
<evidence type="ECO:0000256" key="9">
    <source>
        <dbReference type="HAMAP-Rule" id="MF_00016"/>
    </source>
</evidence>
<evidence type="ECO:0000256" key="6">
    <source>
        <dbReference type="ARBA" id="ARBA00023125"/>
    </source>
</evidence>
<feature type="binding site" evidence="9">
    <location>
        <position position="62"/>
    </location>
    <ligand>
        <name>ATP</name>
        <dbReference type="ChEBI" id="CHEBI:30616"/>
    </ligand>
</feature>
<keyword evidence="2 9" id="KW-0547">Nucleotide-binding</keyword>
<gene>
    <name evidence="9 12" type="primary">ruvB</name>
    <name evidence="12" type="ORF">IAC78_01440</name>
</gene>
<dbReference type="GO" id="GO:0016787">
    <property type="term" value="F:hydrolase activity"/>
    <property type="evidence" value="ECO:0007669"/>
    <property type="project" value="UniProtKB-KW"/>
</dbReference>
<dbReference type="InterPro" id="IPR004605">
    <property type="entry name" value="DNA_helicase_Holl-junc_RuvB"/>
</dbReference>
<dbReference type="PANTHER" id="PTHR42848">
    <property type="match status" value="1"/>
</dbReference>
<dbReference type="Gene3D" id="1.10.8.60">
    <property type="match status" value="1"/>
</dbReference>
<dbReference type="InterPro" id="IPR008824">
    <property type="entry name" value="RuvB-like_N"/>
</dbReference>
<dbReference type="GO" id="GO:0000400">
    <property type="term" value="F:four-way junction DNA binding"/>
    <property type="evidence" value="ECO:0007669"/>
    <property type="project" value="UniProtKB-UniRule"/>
</dbReference>
<dbReference type="GO" id="GO:0006310">
    <property type="term" value="P:DNA recombination"/>
    <property type="evidence" value="ECO:0007669"/>
    <property type="project" value="UniProtKB-UniRule"/>
</dbReference>
<dbReference type="Proteomes" id="UP000823629">
    <property type="component" value="Unassembled WGS sequence"/>
</dbReference>